<reference evidence="2" key="1">
    <citation type="submission" date="2014-12" db="EMBL/GenBank/DDBJ databases">
        <title>Insight into the proteome of Arion vulgaris.</title>
        <authorList>
            <person name="Aradska J."/>
            <person name="Bulat T."/>
            <person name="Smidak R."/>
            <person name="Sarate P."/>
            <person name="Gangsoo J."/>
            <person name="Sialana F."/>
            <person name="Bilban M."/>
            <person name="Lubec G."/>
        </authorList>
    </citation>
    <scope>NUCLEOTIDE SEQUENCE</scope>
    <source>
        <tissue evidence="2">Skin</tissue>
    </source>
</reference>
<proteinExistence type="predicted"/>
<feature type="signal peptide" evidence="1">
    <location>
        <begin position="1"/>
        <end position="23"/>
    </location>
</feature>
<accession>A0A0B6ZN66</accession>
<feature type="non-terminal residue" evidence="2">
    <location>
        <position position="85"/>
    </location>
</feature>
<dbReference type="AlphaFoldDB" id="A0A0B6ZN66"/>
<feature type="chain" id="PRO_5002127027" evidence="1">
    <location>
        <begin position="24"/>
        <end position="85"/>
    </location>
</feature>
<keyword evidence="1" id="KW-0732">Signal</keyword>
<name>A0A0B6ZN66_9EUPU</name>
<dbReference type="EMBL" id="HACG01023083">
    <property type="protein sequence ID" value="CEK69948.1"/>
    <property type="molecule type" value="Transcribed_RNA"/>
</dbReference>
<evidence type="ECO:0000313" key="2">
    <source>
        <dbReference type="EMBL" id="CEK69948.1"/>
    </source>
</evidence>
<evidence type="ECO:0000256" key="1">
    <source>
        <dbReference type="SAM" id="SignalP"/>
    </source>
</evidence>
<organism evidence="2">
    <name type="scientific">Arion vulgaris</name>
    <dbReference type="NCBI Taxonomy" id="1028688"/>
    <lineage>
        <taxon>Eukaryota</taxon>
        <taxon>Metazoa</taxon>
        <taxon>Spiralia</taxon>
        <taxon>Lophotrochozoa</taxon>
        <taxon>Mollusca</taxon>
        <taxon>Gastropoda</taxon>
        <taxon>Heterobranchia</taxon>
        <taxon>Euthyneura</taxon>
        <taxon>Panpulmonata</taxon>
        <taxon>Eupulmonata</taxon>
        <taxon>Stylommatophora</taxon>
        <taxon>Helicina</taxon>
        <taxon>Arionoidea</taxon>
        <taxon>Arionidae</taxon>
        <taxon>Arion</taxon>
    </lineage>
</organism>
<sequence length="85" mass="9682">MSCILSVFSIINNMLIFCYLSLIEDLTHVLLSCGEMRLNAENSVSSFMLLTTFTFESGLFKKNFPKTTGHQWKPERLNESLANNT</sequence>
<protein>
    <submittedName>
        <fullName evidence="2">Uncharacterized protein</fullName>
    </submittedName>
</protein>
<gene>
    <name evidence="2" type="primary">ORF72238</name>
</gene>